<evidence type="ECO:0000313" key="2">
    <source>
        <dbReference type="Proteomes" id="UP001162164"/>
    </source>
</evidence>
<proteinExistence type="predicted"/>
<name>A0ABQ9IZS2_9CUCU</name>
<evidence type="ECO:0000313" key="1">
    <source>
        <dbReference type="EMBL" id="KAJ8969842.1"/>
    </source>
</evidence>
<reference evidence="1" key="1">
    <citation type="journal article" date="2023" name="Insect Mol. Biol.">
        <title>Genome sequencing provides insights into the evolution of gene families encoding plant cell wall-degrading enzymes in longhorned beetles.</title>
        <authorList>
            <person name="Shin N.R."/>
            <person name="Okamura Y."/>
            <person name="Kirsch R."/>
            <person name="Pauchet Y."/>
        </authorList>
    </citation>
    <scope>NUCLEOTIDE SEQUENCE</scope>
    <source>
        <strain evidence="1">MMC_N1</strain>
    </source>
</reference>
<comment type="caution">
    <text evidence="1">The sequence shown here is derived from an EMBL/GenBank/DDBJ whole genome shotgun (WGS) entry which is preliminary data.</text>
</comment>
<dbReference type="EMBL" id="JAPWTJ010001713">
    <property type="protein sequence ID" value="KAJ8969842.1"/>
    <property type="molecule type" value="Genomic_DNA"/>
</dbReference>
<protein>
    <submittedName>
        <fullName evidence="1">Uncharacterized protein</fullName>
    </submittedName>
</protein>
<keyword evidence="2" id="KW-1185">Reference proteome</keyword>
<sequence length="189" mass="21701">AVPVLDCIESDLAVANISSGDSWYDDMCLEGAQLFKRTNLQYPDLTEESDAWLSVVPKIKRGRDCGAKEHPLATQLNKDDYNVTVRSEALQKVFQDISKRLKDAYQRSRQHYNLRKRNDRFHLQQRVWKRSYVISDATKGFTSKLAPKFDGPYTIVKVLSPWSYELADDTGKSRGVWHAKDIKAHPPDD</sequence>
<accession>A0ABQ9IZS2</accession>
<organism evidence="1 2">
    <name type="scientific">Molorchus minor</name>
    <dbReference type="NCBI Taxonomy" id="1323400"/>
    <lineage>
        <taxon>Eukaryota</taxon>
        <taxon>Metazoa</taxon>
        <taxon>Ecdysozoa</taxon>
        <taxon>Arthropoda</taxon>
        <taxon>Hexapoda</taxon>
        <taxon>Insecta</taxon>
        <taxon>Pterygota</taxon>
        <taxon>Neoptera</taxon>
        <taxon>Endopterygota</taxon>
        <taxon>Coleoptera</taxon>
        <taxon>Polyphaga</taxon>
        <taxon>Cucujiformia</taxon>
        <taxon>Chrysomeloidea</taxon>
        <taxon>Cerambycidae</taxon>
        <taxon>Lamiinae</taxon>
        <taxon>Monochamini</taxon>
        <taxon>Molorchus</taxon>
    </lineage>
</organism>
<feature type="non-terminal residue" evidence="1">
    <location>
        <position position="1"/>
    </location>
</feature>
<dbReference type="Proteomes" id="UP001162164">
    <property type="component" value="Unassembled WGS sequence"/>
</dbReference>
<gene>
    <name evidence="1" type="ORF">NQ317_018943</name>
</gene>